<evidence type="ECO:0000256" key="3">
    <source>
        <dbReference type="ARBA" id="ARBA00022452"/>
    </source>
</evidence>
<evidence type="ECO:0000256" key="5">
    <source>
        <dbReference type="ARBA" id="ARBA00022787"/>
    </source>
</evidence>
<keyword evidence="6" id="KW-0496">Mitochondrion</keyword>
<evidence type="ECO:0000256" key="4">
    <source>
        <dbReference type="ARBA" id="ARBA00022692"/>
    </source>
</evidence>
<dbReference type="Gene3D" id="3.10.20.310">
    <property type="entry name" value="membrane protein fhac"/>
    <property type="match status" value="1"/>
</dbReference>
<evidence type="ECO:0000259" key="9">
    <source>
        <dbReference type="Pfam" id="PF01103"/>
    </source>
</evidence>
<evidence type="ECO:0000256" key="6">
    <source>
        <dbReference type="ARBA" id="ARBA00023128"/>
    </source>
</evidence>
<keyword evidence="4" id="KW-0812">Transmembrane</keyword>
<protein>
    <submittedName>
        <fullName evidence="10">Sorting and assembly machinery component 50</fullName>
    </submittedName>
</protein>
<accession>A0A1D2NFT6</accession>
<dbReference type="PANTHER" id="PTHR12815">
    <property type="entry name" value="SORTING AND ASSEMBLY MACHINERY SAMM50 PROTEIN FAMILY MEMBER"/>
    <property type="match status" value="1"/>
</dbReference>
<comment type="similarity">
    <text evidence="2">Belongs to the SAM50/omp85 family.</text>
</comment>
<dbReference type="Gene3D" id="2.40.160.50">
    <property type="entry name" value="membrane protein fhac: a member of the omp85/tpsb transporter family"/>
    <property type="match status" value="1"/>
</dbReference>
<keyword evidence="11" id="KW-1185">Reference proteome</keyword>
<feature type="domain" description="Bacterial surface antigen (D15)" evidence="9">
    <location>
        <begin position="134"/>
        <end position="455"/>
    </location>
</feature>
<dbReference type="OrthoDB" id="1724197at2759"/>
<dbReference type="Pfam" id="PF01103">
    <property type="entry name" value="Omp85"/>
    <property type="match status" value="1"/>
</dbReference>
<dbReference type="PANTHER" id="PTHR12815:SF18">
    <property type="entry name" value="SORTING AND ASSEMBLY MACHINERY COMPONENT 50 HOMOLOG"/>
    <property type="match status" value="1"/>
</dbReference>
<sequence length="456" mass="50098">MGAGQAKTRKQPQGVAKPSDGVSIDLDTVPVRVENVKINGLSRTKDDYVSQSVQELFKATTFNELVFKASVVQGKLEKLGCFRDVGIIIDVSDSSPDGYEVIYNVRESGRFVGGINTMIGANEGSLVLGCRLPNILGRGERINLEHTIGSDSNKSSLLTAVKPLGGSWNADISGTLFHHKNPAYWSSYTVFSTGALLDFAFESAQKVRHNMQWEGAWRQLEASSRQTSFAVREQSGHSFKSSLRHIMTVDHRDHPIFPSSGVLLKLVQEYAGLGGDVAFVKHDSELQANIPLPHNLVLQGALRFGVLRPLDARDSTHNISDLFFLGGPQTVRGFEMRSLGARSGSDALGGKAYWASAVHLYMPLPFGFGRGSFGEYFRTHAFVNAGNINDSSFNTEDFAQSFQTMMKDFRASYGIGVAIRLGQLARIEINYCWPYRFSKGDRLVRGVQLGLGIDFL</sequence>
<proteinExistence type="inferred from homology"/>
<evidence type="ECO:0000313" key="10">
    <source>
        <dbReference type="EMBL" id="ODN04148.1"/>
    </source>
</evidence>
<evidence type="ECO:0000256" key="2">
    <source>
        <dbReference type="ARBA" id="ARBA00010913"/>
    </source>
</evidence>
<dbReference type="InterPro" id="IPR000184">
    <property type="entry name" value="Bac_surfAg_D15"/>
</dbReference>
<evidence type="ECO:0000313" key="11">
    <source>
        <dbReference type="Proteomes" id="UP000094527"/>
    </source>
</evidence>
<dbReference type="GO" id="GO:0045040">
    <property type="term" value="P:protein insertion into mitochondrial outer membrane"/>
    <property type="evidence" value="ECO:0007669"/>
    <property type="project" value="TreeGrafter"/>
</dbReference>
<keyword evidence="7" id="KW-0472">Membrane</keyword>
<dbReference type="FunFam" id="2.40.160.50:FF:000002">
    <property type="entry name" value="sorting and assembly machinery component 50 homolog"/>
    <property type="match status" value="1"/>
</dbReference>
<dbReference type="Proteomes" id="UP000094527">
    <property type="component" value="Unassembled WGS sequence"/>
</dbReference>
<dbReference type="InterPro" id="IPR039910">
    <property type="entry name" value="D15-like"/>
</dbReference>
<reference evidence="10 11" key="1">
    <citation type="journal article" date="2016" name="Genome Biol. Evol.">
        <title>Gene Family Evolution Reflects Adaptation to Soil Environmental Stressors in the Genome of the Collembolan Orchesella cincta.</title>
        <authorList>
            <person name="Faddeeva-Vakhrusheva A."/>
            <person name="Derks M.F."/>
            <person name="Anvar S.Y."/>
            <person name="Agamennone V."/>
            <person name="Suring W."/>
            <person name="Smit S."/>
            <person name="van Straalen N.M."/>
            <person name="Roelofs D."/>
        </authorList>
    </citation>
    <scope>NUCLEOTIDE SEQUENCE [LARGE SCALE GENOMIC DNA]</scope>
    <source>
        <tissue evidence="10">Mixed pool</tissue>
    </source>
</reference>
<dbReference type="OMA" id="SGIWRQI"/>
<dbReference type="EMBL" id="LJIJ01000053">
    <property type="protein sequence ID" value="ODN04148.1"/>
    <property type="molecule type" value="Genomic_DNA"/>
</dbReference>
<evidence type="ECO:0000256" key="8">
    <source>
        <dbReference type="SAM" id="MobiDB-lite"/>
    </source>
</evidence>
<evidence type="ECO:0000256" key="7">
    <source>
        <dbReference type="ARBA" id="ARBA00023136"/>
    </source>
</evidence>
<evidence type="ECO:0000256" key="1">
    <source>
        <dbReference type="ARBA" id="ARBA00004374"/>
    </source>
</evidence>
<dbReference type="GO" id="GO:0033108">
    <property type="term" value="P:mitochondrial respiratory chain complex assembly"/>
    <property type="evidence" value="ECO:0007669"/>
    <property type="project" value="TreeGrafter"/>
</dbReference>
<gene>
    <name evidence="10" type="ORF">Ocin01_02504</name>
</gene>
<comment type="caution">
    <text evidence="10">The sequence shown here is derived from an EMBL/GenBank/DDBJ whole genome shotgun (WGS) entry which is preliminary data.</text>
</comment>
<dbReference type="GO" id="GO:0005741">
    <property type="term" value="C:mitochondrial outer membrane"/>
    <property type="evidence" value="ECO:0007669"/>
    <property type="project" value="UniProtKB-SubCell"/>
</dbReference>
<feature type="region of interest" description="Disordered" evidence="8">
    <location>
        <begin position="1"/>
        <end position="22"/>
    </location>
</feature>
<keyword evidence="3" id="KW-1134">Transmembrane beta strand</keyword>
<name>A0A1D2NFT6_ORCCI</name>
<keyword evidence="5" id="KW-1000">Mitochondrion outer membrane</keyword>
<dbReference type="AlphaFoldDB" id="A0A1D2NFT6"/>
<organism evidence="10 11">
    <name type="scientific">Orchesella cincta</name>
    <name type="common">Springtail</name>
    <name type="synonym">Podura cincta</name>
    <dbReference type="NCBI Taxonomy" id="48709"/>
    <lineage>
        <taxon>Eukaryota</taxon>
        <taxon>Metazoa</taxon>
        <taxon>Ecdysozoa</taxon>
        <taxon>Arthropoda</taxon>
        <taxon>Hexapoda</taxon>
        <taxon>Collembola</taxon>
        <taxon>Entomobryomorpha</taxon>
        <taxon>Entomobryoidea</taxon>
        <taxon>Orchesellidae</taxon>
        <taxon>Orchesellinae</taxon>
        <taxon>Orchesella</taxon>
    </lineage>
</organism>
<comment type="subcellular location">
    <subcellularLocation>
        <location evidence="1">Mitochondrion outer membrane</location>
        <topology evidence="1">Multi-pass membrane protein</topology>
    </subcellularLocation>
</comment>
<dbReference type="STRING" id="48709.A0A1D2NFT6"/>